<dbReference type="InterPro" id="IPR035979">
    <property type="entry name" value="RBD_domain_sf"/>
</dbReference>
<keyword evidence="1" id="KW-0540">Nuclease</keyword>
<evidence type="ECO:0000256" key="4">
    <source>
        <dbReference type="PROSITE-ProRule" id="PRU00176"/>
    </source>
</evidence>
<dbReference type="EMBL" id="LFZN01000011">
    <property type="protein sequence ID" value="KXT05697.1"/>
    <property type="molecule type" value="Genomic_DNA"/>
</dbReference>
<dbReference type="SMART" id="SM00360">
    <property type="entry name" value="RRM"/>
    <property type="match status" value="1"/>
</dbReference>
<feature type="compositionally biased region" description="Basic and acidic residues" evidence="5">
    <location>
        <begin position="429"/>
        <end position="440"/>
    </location>
</feature>
<evidence type="ECO:0000313" key="7">
    <source>
        <dbReference type="EMBL" id="KXT05697.1"/>
    </source>
</evidence>
<evidence type="ECO:0000256" key="2">
    <source>
        <dbReference type="ARBA" id="ARBA00022801"/>
    </source>
</evidence>
<dbReference type="SUPFAM" id="SSF56281">
    <property type="entry name" value="Metallo-hydrolase/oxidoreductase"/>
    <property type="match status" value="1"/>
</dbReference>
<dbReference type="InterPro" id="IPR012677">
    <property type="entry name" value="Nucleotide-bd_a/b_plait_sf"/>
</dbReference>
<proteinExistence type="predicted"/>
<feature type="compositionally biased region" description="Basic and acidic residues" evidence="5">
    <location>
        <begin position="706"/>
        <end position="743"/>
    </location>
</feature>
<dbReference type="STRING" id="321146.A0A139HTE6"/>
<feature type="compositionally biased region" description="Polar residues" evidence="5">
    <location>
        <begin position="689"/>
        <end position="703"/>
    </location>
</feature>
<feature type="region of interest" description="Disordered" evidence="5">
    <location>
        <begin position="670"/>
        <end position="770"/>
    </location>
</feature>
<feature type="region of interest" description="Disordered" evidence="5">
    <location>
        <begin position="418"/>
        <end position="441"/>
    </location>
</feature>
<dbReference type="SUPFAM" id="SSF54928">
    <property type="entry name" value="RNA-binding domain, RBD"/>
    <property type="match status" value="1"/>
</dbReference>
<comment type="caution">
    <text evidence="7">The sequence shown here is derived from an EMBL/GenBank/DDBJ whole genome shotgun (WGS) entry which is preliminary data.</text>
</comment>
<dbReference type="GO" id="GO:0006303">
    <property type="term" value="P:double-strand break repair via nonhomologous end joining"/>
    <property type="evidence" value="ECO:0007669"/>
    <property type="project" value="TreeGrafter"/>
</dbReference>
<evidence type="ECO:0000256" key="5">
    <source>
        <dbReference type="SAM" id="MobiDB-lite"/>
    </source>
</evidence>
<gene>
    <name evidence="7" type="ORF">AC578_5636</name>
</gene>
<feature type="domain" description="RRM" evidence="6">
    <location>
        <begin position="598"/>
        <end position="671"/>
    </location>
</feature>
<dbReference type="GO" id="GO:0000723">
    <property type="term" value="P:telomere maintenance"/>
    <property type="evidence" value="ECO:0007669"/>
    <property type="project" value="TreeGrafter"/>
</dbReference>
<protein>
    <recommendedName>
        <fullName evidence="6">RRM domain-containing protein</fullName>
    </recommendedName>
</protein>
<keyword evidence="4" id="KW-0694">RNA-binding</keyword>
<evidence type="ECO:0000259" key="6">
    <source>
        <dbReference type="PROSITE" id="PS50102"/>
    </source>
</evidence>
<evidence type="ECO:0000313" key="8">
    <source>
        <dbReference type="Proteomes" id="UP000070133"/>
    </source>
</evidence>
<dbReference type="Pfam" id="PF00076">
    <property type="entry name" value="RRM_1"/>
    <property type="match status" value="1"/>
</dbReference>
<dbReference type="GO" id="GO:0035312">
    <property type="term" value="F:5'-3' DNA exonuclease activity"/>
    <property type="evidence" value="ECO:0007669"/>
    <property type="project" value="TreeGrafter"/>
</dbReference>
<accession>A0A139HTE6</accession>
<dbReference type="PROSITE" id="PS50102">
    <property type="entry name" value="RRM"/>
    <property type="match status" value="1"/>
</dbReference>
<keyword evidence="2" id="KW-0378">Hydrolase</keyword>
<dbReference type="Gene3D" id="3.60.15.10">
    <property type="entry name" value="Ribonuclease Z/Hydroxyacylglutathione hydrolase-like"/>
    <property type="match status" value="1"/>
</dbReference>
<keyword evidence="8" id="KW-1185">Reference proteome</keyword>
<feature type="compositionally biased region" description="Basic and acidic residues" evidence="5">
    <location>
        <begin position="563"/>
        <end position="573"/>
    </location>
</feature>
<dbReference type="AlphaFoldDB" id="A0A139HTE6"/>
<dbReference type="Gene3D" id="3.30.70.330">
    <property type="match status" value="1"/>
</dbReference>
<feature type="region of interest" description="Disordered" evidence="5">
    <location>
        <begin position="512"/>
        <end position="592"/>
    </location>
</feature>
<dbReference type="GO" id="GO:0003684">
    <property type="term" value="F:damaged DNA binding"/>
    <property type="evidence" value="ECO:0007669"/>
    <property type="project" value="TreeGrafter"/>
</dbReference>
<dbReference type="InterPro" id="IPR000504">
    <property type="entry name" value="RRM_dom"/>
</dbReference>
<sequence>MSTFDGVVAEFPDIRIDRFRHDPNRPALAHFLSHVHSDHLVGLESRNAVPLYCSPATRELVLRLEKYPNRMNFAKGILESRKQTYKHLRTLLRPIPLDTPTDITLSPDNTIRVTLFDANHCVGAVMFLIEGNGKAILYTGDIRAEQWWVNSICRQPLLLPYVCSGNSKPLRQLDNIYLDTTFASNVDRYRHFPSKAEGIRELLEKVNKYPRDTEFYLDAWTFGYEDVWKALSAFLDSQIHVDDYKYGIYRALHSGVEPKAVEAYQLIGSTCGNHDQAGCLTDRYCRIHSCEKGTDFVRITPVISRYQGADMLEPGAGGGEGDLNQQHEIDLSEGLFDLIALCAQKLSTQPQLLNSLLQMLNEASSGDRHAITIALSDISIEASTLGDQQECAALADLDEMPIDRLVLMLAKRVTKMKQTGALGTSKPPPKSELRSKDGLPKRITFPYSRHSSYEELHLLIDAFKPRNIHPCTVSRDWDIEQSMAHLFGGIYSKPQIFAHDQLMIRQRNENLDAAEPASSSQQHDFQEQETQPSQDPPSTPPRILQSAFERSPSLTRQSSRSKRGLDEQEMDHAKRTRNSTYGEYWPPQERDLYSPESREVFVANLAADTTEHDLRQLFQGFATEEVRIPTQFQSAVAFATFASSGEAQRAVNELGGRILRGRRLRLEIARPPKAGYSNSSPSLPAKQWQPPSQITNELSSPGHQRSRWEQRIAIGHDRETHSPSKASKINEKGNRRTSFRDGNVKSAQKSHRQAPDYGRLSPPSPSEEDFVELTGDDLKEALQHEAYNAVLSGKGWCLVSVDGHQMKEEEL</sequence>
<dbReference type="CDD" id="cd00590">
    <property type="entry name" value="RRM_SF"/>
    <property type="match status" value="1"/>
</dbReference>
<name>A0A139HTE6_9PEZI</name>
<reference evidence="7 8" key="1">
    <citation type="submission" date="2015-07" db="EMBL/GenBank/DDBJ databases">
        <title>Comparative genomics of the Sigatoka disease complex on banana suggests a link between parallel evolutionary changes in Pseudocercospora fijiensis and Pseudocercospora eumusae and increased virulence on the banana host.</title>
        <authorList>
            <person name="Chang T.-C."/>
            <person name="Salvucci A."/>
            <person name="Crous P.W."/>
            <person name="Stergiopoulos I."/>
        </authorList>
    </citation>
    <scope>NUCLEOTIDE SEQUENCE [LARGE SCALE GENOMIC DNA]</scope>
    <source>
        <strain evidence="7 8">CBS 114824</strain>
    </source>
</reference>
<dbReference type="GO" id="GO:0003723">
    <property type="term" value="F:RNA binding"/>
    <property type="evidence" value="ECO:0007669"/>
    <property type="project" value="UniProtKB-UniRule"/>
</dbReference>
<dbReference type="InterPro" id="IPR036866">
    <property type="entry name" value="RibonucZ/Hydroxyglut_hydro"/>
</dbReference>
<organism evidence="7 8">
    <name type="scientific">Pseudocercospora eumusae</name>
    <dbReference type="NCBI Taxonomy" id="321146"/>
    <lineage>
        <taxon>Eukaryota</taxon>
        <taxon>Fungi</taxon>
        <taxon>Dikarya</taxon>
        <taxon>Ascomycota</taxon>
        <taxon>Pezizomycotina</taxon>
        <taxon>Dothideomycetes</taxon>
        <taxon>Dothideomycetidae</taxon>
        <taxon>Mycosphaerellales</taxon>
        <taxon>Mycosphaerellaceae</taxon>
        <taxon>Pseudocercospora</taxon>
    </lineage>
</organism>
<evidence type="ECO:0000256" key="3">
    <source>
        <dbReference type="ARBA" id="ARBA00022839"/>
    </source>
</evidence>
<evidence type="ECO:0000256" key="1">
    <source>
        <dbReference type="ARBA" id="ARBA00022722"/>
    </source>
</evidence>
<dbReference type="PANTHER" id="PTHR23240:SF8">
    <property type="entry name" value="PROTEIN ARTEMIS"/>
    <property type="match status" value="1"/>
</dbReference>
<dbReference type="GO" id="GO:0036297">
    <property type="term" value="P:interstrand cross-link repair"/>
    <property type="evidence" value="ECO:0007669"/>
    <property type="project" value="TreeGrafter"/>
</dbReference>
<dbReference type="PANTHER" id="PTHR23240">
    <property type="entry name" value="DNA CROSS-LINK REPAIR PROTEIN PSO2/SNM1-RELATED"/>
    <property type="match status" value="1"/>
</dbReference>
<dbReference type="OrthoDB" id="5561659at2759"/>
<keyword evidence="3" id="KW-0269">Exonuclease</keyword>
<dbReference type="Proteomes" id="UP000070133">
    <property type="component" value="Unassembled WGS sequence"/>
</dbReference>